<keyword evidence="1" id="KW-0812">Transmembrane</keyword>
<dbReference type="RefSeq" id="WP_147057168.1">
    <property type="nucleotide sequence ID" value="NZ_CP042437.1"/>
</dbReference>
<organism evidence="2 3">
    <name type="scientific">Mucilaginibacter ginsenosidivorax</name>
    <dbReference type="NCBI Taxonomy" id="862126"/>
    <lineage>
        <taxon>Bacteria</taxon>
        <taxon>Pseudomonadati</taxon>
        <taxon>Bacteroidota</taxon>
        <taxon>Sphingobacteriia</taxon>
        <taxon>Sphingobacteriales</taxon>
        <taxon>Sphingobacteriaceae</taxon>
        <taxon>Mucilaginibacter</taxon>
    </lineage>
</organism>
<dbReference type="EMBL" id="CP042437">
    <property type="protein sequence ID" value="QEC78487.1"/>
    <property type="molecule type" value="Genomic_DNA"/>
</dbReference>
<keyword evidence="1" id="KW-0472">Membrane</keyword>
<proteinExistence type="predicted"/>
<feature type="transmembrane region" description="Helical" evidence="1">
    <location>
        <begin position="12"/>
        <end position="31"/>
    </location>
</feature>
<dbReference type="KEGG" id="mgk:FSB76_21985"/>
<dbReference type="OrthoDB" id="799630at2"/>
<gene>
    <name evidence="2" type="ORF">FSB76_21985</name>
</gene>
<evidence type="ECO:0000313" key="3">
    <source>
        <dbReference type="Proteomes" id="UP000321362"/>
    </source>
</evidence>
<keyword evidence="1" id="KW-1133">Transmembrane helix</keyword>
<name>A0A5B8W4Y6_9SPHI</name>
<keyword evidence="3" id="KW-1185">Reference proteome</keyword>
<evidence type="ECO:0000256" key="1">
    <source>
        <dbReference type="SAM" id="Phobius"/>
    </source>
</evidence>
<feature type="transmembrane region" description="Helical" evidence="1">
    <location>
        <begin position="51"/>
        <end position="71"/>
    </location>
</feature>
<dbReference type="AlphaFoldDB" id="A0A5B8W4Y6"/>
<feature type="transmembrane region" description="Helical" evidence="1">
    <location>
        <begin position="107"/>
        <end position="128"/>
    </location>
</feature>
<evidence type="ECO:0000313" key="2">
    <source>
        <dbReference type="EMBL" id="QEC78487.1"/>
    </source>
</evidence>
<reference evidence="2 3" key="1">
    <citation type="journal article" date="2013" name="J. Microbiol.">
        <title>Mucilaginibacter ginsenosidivorax sp. nov., with ginsenoside converting activity isolated from sediment.</title>
        <authorList>
            <person name="Kim J.K."/>
            <person name="Choi T.E."/>
            <person name="Liu Q.M."/>
            <person name="Park H.Y."/>
            <person name="Yi T.H."/>
            <person name="Yoon M.H."/>
            <person name="Kim S.C."/>
            <person name="Im W.T."/>
        </authorList>
    </citation>
    <scope>NUCLEOTIDE SEQUENCE [LARGE SCALE GENOMIC DNA]</scope>
    <source>
        <strain evidence="2 3">KHI28</strain>
    </source>
</reference>
<accession>A0A5B8W4Y6</accession>
<protein>
    <submittedName>
        <fullName evidence="2">Uncharacterized protein</fullName>
    </submittedName>
</protein>
<sequence length="145" mass="16053">MDPAQFYSFKVWLTMVIIAPVLQILVSQFFFHSGSILSIAFIKEYPLSVGVLIVLTCPLGALLTFIIPRMTRNSTAIAVKQRVSLALGIVIILVFIGASAAKNAYSPFELSAMLLPFLLPLLLGVWICRLDLEDENYEDEEETAS</sequence>
<feature type="transmembrane region" description="Helical" evidence="1">
    <location>
        <begin position="83"/>
        <end position="101"/>
    </location>
</feature>
<dbReference type="Proteomes" id="UP000321362">
    <property type="component" value="Chromosome"/>
</dbReference>